<evidence type="ECO:0000256" key="1">
    <source>
        <dbReference type="SAM" id="Phobius"/>
    </source>
</evidence>
<dbReference type="PANTHER" id="PTHR45662:SF2">
    <property type="entry name" value="PHOSPHATIDYLINOSITOL-3-PHOSPHATASE SAC1"/>
    <property type="match status" value="1"/>
</dbReference>
<sequence length="674" mass="77049">MSFPFRDLNVHASPTQYTFVSPSSPNSPALVIDRPSGDMRLVTNPILSGKRVTSSAGILGMIQLALDKYIIIITRSMLVGRIQGHSIYKVQATEFLPLQEKALHDEEEDAYLRLLQTHIRTGPMYFAYTFDLTQAFQRQPSLDKSLPLWQRADDRFFWNRYIQSDLINLRKTHAAADPFILPVIFGFVKIVQTKIKNTPFKYILITRKSRHRAGTRYFTRGVDENGNVANFNETEQAAIIGDSDSTPAPGFEKSEPQILSHVQTRGSVPVFWAEINHLSYVPKLQIRGVDAAIGAARKHFDEQINLYGDNYLVNLVNQKGREERVKRAYETMVRNLVSSAQEEVEASEETSERFHEIEPTEKRRKEDRLHYIYFDFHHECRNMRWHRAELLLDQLKDALEKQSYYHAAVKGDHVDILREQTSVVRTNCMDCLDRTNVVQSMLARYALTRQLQNIGVLTPQEATKQFNHFELMFRAAWADNADVVSRAYSGTGALKTDFTRTGVRTRRGALADLSNSITRYFRNNFADGPRQDAYDLFLGNFLPANFASASILGDRRPVLVQSVPYIFLGMVMFLFMAIVAPRSENSSQIMLRVFMVVAFGVASWCAYFVKTHGMLYVNWPKLNTPAFATEGINEAMGKVRKDPVIGQWIKGHERGVSTNSIRLIHLEEGKKRIE</sequence>
<dbReference type="GO" id="GO:0046856">
    <property type="term" value="P:phosphatidylinositol dephosphorylation"/>
    <property type="evidence" value="ECO:0007669"/>
    <property type="project" value="TreeGrafter"/>
</dbReference>
<dbReference type="GO" id="GO:0043812">
    <property type="term" value="F:phosphatidylinositol-4-phosphate phosphatase activity"/>
    <property type="evidence" value="ECO:0007669"/>
    <property type="project" value="TreeGrafter"/>
</dbReference>
<dbReference type="Pfam" id="PF02383">
    <property type="entry name" value="Syja_N"/>
    <property type="match status" value="1"/>
</dbReference>
<keyword evidence="1" id="KW-0812">Transmembrane</keyword>
<dbReference type="InterPro" id="IPR002013">
    <property type="entry name" value="SAC_dom"/>
</dbReference>
<keyword evidence="1" id="KW-0472">Membrane</keyword>
<dbReference type="STRING" id="1160509.A0A3N4IFN9"/>
<accession>A0A3N4IFN9</accession>
<protein>
    <submittedName>
        <fullName evidence="3">Putative phosphoinositide phosphatase</fullName>
    </submittedName>
</protein>
<keyword evidence="4" id="KW-1185">Reference proteome</keyword>
<feature type="transmembrane region" description="Helical" evidence="1">
    <location>
        <begin position="562"/>
        <end position="580"/>
    </location>
</feature>
<dbReference type="OrthoDB" id="405996at2759"/>
<gene>
    <name evidence="3" type="ORF">BJ508DRAFT_413443</name>
</gene>
<dbReference type="EMBL" id="ML119664">
    <property type="protein sequence ID" value="RPA83498.1"/>
    <property type="molecule type" value="Genomic_DNA"/>
</dbReference>
<evidence type="ECO:0000313" key="4">
    <source>
        <dbReference type="Proteomes" id="UP000275078"/>
    </source>
</evidence>
<evidence type="ECO:0000313" key="3">
    <source>
        <dbReference type="EMBL" id="RPA83498.1"/>
    </source>
</evidence>
<evidence type="ECO:0000259" key="2">
    <source>
        <dbReference type="PROSITE" id="PS50275"/>
    </source>
</evidence>
<dbReference type="GO" id="GO:0005783">
    <property type="term" value="C:endoplasmic reticulum"/>
    <property type="evidence" value="ECO:0007669"/>
    <property type="project" value="TreeGrafter"/>
</dbReference>
<proteinExistence type="predicted"/>
<name>A0A3N4IFN9_ASCIM</name>
<reference evidence="3 4" key="1">
    <citation type="journal article" date="2018" name="Nat. Ecol. Evol.">
        <title>Pezizomycetes genomes reveal the molecular basis of ectomycorrhizal truffle lifestyle.</title>
        <authorList>
            <person name="Murat C."/>
            <person name="Payen T."/>
            <person name="Noel B."/>
            <person name="Kuo A."/>
            <person name="Morin E."/>
            <person name="Chen J."/>
            <person name="Kohler A."/>
            <person name="Krizsan K."/>
            <person name="Balestrini R."/>
            <person name="Da Silva C."/>
            <person name="Montanini B."/>
            <person name="Hainaut M."/>
            <person name="Levati E."/>
            <person name="Barry K.W."/>
            <person name="Belfiori B."/>
            <person name="Cichocki N."/>
            <person name="Clum A."/>
            <person name="Dockter R.B."/>
            <person name="Fauchery L."/>
            <person name="Guy J."/>
            <person name="Iotti M."/>
            <person name="Le Tacon F."/>
            <person name="Lindquist E.A."/>
            <person name="Lipzen A."/>
            <person name="Malagnac F."/>
            <person name="Mello A."/>
            <person name="Molinier V."/>
            <person name="Miyauchi S."/>
            <person name="Poulain J."/>
            <person name="Riccioni C."/>
            <person name="Rubini A."/>
            <person name="Sitrit Y."/>
            <person name="Splivallo R."/>
            <person name="Traeger S."/>
            <person name="Wang M."/>
            <person name="Zifcakova L."/>
            <person name="Wipf D."/>
            <person name="Zambonelli A."/>
            <person name="Paolocci F."/>
            <person name="Nowrousian M."/>
            <person name="Ottonello S."/>
            <person name="Baldrian P."/>
            <person name="Spatafora J.W."/>
            <person name="Henrissat B."/>
            <person name="Nagy L.G."/>
            <person name="Aury J.M."/>
            <person name="Wincker P."/>
            <person name="Grigoriev I.V."/>
            <person name="Bonfante P."/>
            <person name="Martin F.M."/>
        </authorList>
    </citation>
    <scope>NUCLEOTIDE SEQUENCE [LARGE SCALE GENOMIC DNA]</scope>
    <source>
        <strain evidence="3 4">RN42</strain>
    </source>
</reference>
<feature type="domain" description="SAC" evidence="2">
    <location>
        <begin position="115"/>
        <end position="490"/>
    </location>
</feature>
<organism evidence="3 4">
    <name type="scientific">Ascobolus immersus RN42</name>
    <dbReference type="NCBI Taxonomy" id="1160509"/>
    <lineage>
        <taxon>Eukaryota</taxon>
        <taxon>Fungi</taxon>
        <taxon>Dikarya</taxon>
        <taxon>Ascomycota</taxon>
        <taxon>Pezizomycotina</taxon>
        <taxon>Pezizomycetes</taxon>
        <taxon>Pezizales</taxon>
        <taxon>Ascobolaceae</taxon>
        <taxon>Ascobolus</taxon>
    </lineage>
</organism>
<dbReference type="PANTHER" id="PTHR45662">
    <property type="entry name" value="PHOSPHATIDYLINOSITIDE PHOSPHATASE SAC1"/>
    <property type="match status" value="1"/>
</dbReference>
<dbReference type="PROSITE" id="PS50275">
    <property type="entry name" value="SAC"/>
    <property type="match status" value="1"/>
</dbReference>
<feature type="transmembrane region" description="Helical" evidence="1">
    <location>
        <begin position="589"/>
        <end position="609"/>
    </location>
</feature>
<dbReference type="Proteomes" id="UP000275078">
    <property type="component" value="Unassembled WGS sequence"/>
</dbReference>
<keyword evidence="1" id="KW-1133">Transmembrane helix</keyword>
<dbReference type="AlphaFoldDB" id="A0A3N4IFN9"/>